<reference evidence="3 4" key="1">
    <citation type="submission" date="2016-06" db="EMBL/GenBank/DDBJ databases">
        <title>Genome sequence of endosymbiont of Candidatus Endolucinida thiodiazotropha.</title>
        <authorList>
            <person name="Poehlein A."/>
            <person name="Koenig S."/>
            <person name="Heiden S.E."/>
            <person name="Thuermer A."/>
            <person name="Voget S."/>
            <person name="Daniel R."/>
            <person name="Markert S."/>
            <person name="Gros O."/>
            <person name="Schweder T."/>
        </authorList>
    </citation>
    <scope>NUCLEOTIDE SEQUENCE [LARGE SCALE GENOMIC DNA]</scope>
    <source>
        <strain evidence="3 4">COS</strain>
    </source>
</reference>
<accession>A0A7Z0VLH8</accession>
<dbReference type="InterPro" id="IPR029063">
    <property type="entry name" value="SAM-dependent_MTases_sf"/>
</dbReference>
<feature type="transmembrane region" description="Helical" evidence="2">
    <location>
        <begin position="720"/>
        <end position="744"/>
    </location>
</feature>
<keyword evidence="2" id="KW-0472">Membrane</keyword>
<keyword evidence="3" id="KW-0808">Transferase</keyword>
<keyword evidence="2" id="KW-1133">Transmembrane helix</keyword>
<dbReference type="EC" id="2.5.1.16" evidence="3"/>
<feature type="transmembrane region" description="Helical" evidence="2">
    <location>
        <begin position="756"/>
        <end position="780"/>
    </location>
</feature>
<feature type="transmembrane region" description="Helical" evidence="2">
    <location>
        <begin position="689"/>
        <end position="708"/>
    </location>
</feature>
<dbReference type="GO" id="GO:0006596">
    <property type="term" value="P:polyamine biosynthetic process"/>
    <property type="evidence" value="ECO:0007669"/>
    <property type="project" value="UniProtKB-KW"/>
</dbReference>
<dbReference type="PANTHER" id="PTHR43317:SF1">
    <property type="entry name" value="THERMOSPERMINE SYNTHASE ACAULIS5"/>
    <property type="match status" value="1"/>
</dbReference>
<dbReference type="Pfam" id="PF01564">
    <property type="entry name" value="Spermine_synth"/>
    <property type="match status" value="1"/>
</dbReference>
<dbReference type="EMBL" id="MARB01000009">
    <property type="protein sequence ID" value="ODJ87843.1"/>
    <property type="molecule type" value="Genomic_DNA"/>
</dbReference>
<name>A0A7Z0VLH8_9GAMM</name>
<dbReference type="PANTHER" id="PTHR43317">
    <property type="entry name" value="THERMOSPERMINE SYNTHASE ACAULIS5"/>
    <property type="match status" value="1"/>
</dbReference>
<evidence type="ECO:0000313" key="4">
    <source>
        <dbReference type="Proteomes" id="UP000094769"/>
    </source>
</evidence>
<dbReference type="SUPFAM" id="SSF53335">
    <property type="entry name" value="S-adenosyl-L-methionine-dependent methyltransferases"/>
    <property type="match status" value="1"/>
</dbReference>
<feature type="transmembrane region" description="Helical" evidence="2">
    <location>
        <begin position="583"/>
        <end position="605"/>
    </location>
</feature>
<dbReference type="RefSeq" id="WP_069124416.1">
    <property type="nucleotide sequence ID" value="NZ_MARB01000009.1"/>
</dbReference>
<gene>
    <name evidence="3" type="primary">speE</name>
    <name evidence="3" type="ORF">CODIS_19510</name>
</gene>
<keyword evidence="2" id="KW-0812">Transmembrane</keyword>
<evidence type="ECO:0000313" key="3">
    <source>
        <dbReference type="EMBL" id="ODJ87843.1"/>
    </source>
</evidence>
<dbReference type="GO" id="GO:0004766">
    <property type="term" value="F:spermidine synthase activity"/>
    <property type="evidence" value="ECO:0007669"/>
    <property type="project" value="UniProtKB-EC"/>
</dbReference>
<evidence type="ECO:0000256" key="1">
    <source>
        <dbReference type="ARBA" id="ARBA00023115"/>
    </source>
</evidence>
<feature type="transmembrane region" description="Helical" evidence="2">
    <location>
        <begin position="107"/>
        <end position="132"/>
    </location>
</feature>
<comment type="caution">
    <text evidence="3">The sequence shown here is derived from an EMBL/GenBank/DDBJ whole genome shotgun (WGS) entry which is preliminary data.</text>
</comment>
<dbReference type="AlphaFoldDB" id="A0A7Z0VLH8"/>
<sequence>MIRPPYLSIAILSASALGYEILLMRLFSIIQWHHFAYMIIALALLGYGISGSLLSTIQPTIARHYRWLFPLSLLLFALSALGAFLIAQSLSFNSEELLWDFRQALNLAIICLLLALPFIFTASAICMTFMIYSERQVSTIYAVDLLGAGIGALGIVLIMFLLKPEQILVAITVAGLTATAIAIWELDLPPKAWLSLPLILTMVLLLTAAPRITLNISPYKGLMQTLQIKGARIVDRYSSPLGHLTLVASDEMPLRHAPGLSLVNPREPPQQLGLFTDADNMSAITRFSGDLESLGYLDRTTSALPYHLRKPDELLVIGSGTGSDLLLARHHQVKSVDALELNPQLVELLRHDYKEFAGEIYDNPYTRLHIAEARDFLGQSDKKYDLIQLALVDAASASSSGLYALNESYLYTREALALYLSHLAPDGYLAITRWIKIPPRDTLKLFLTAHLAMESLGLDEPDKRLLLIRNWQTATLLVKNGAFTSEELDRAEAFCQVRLFDQAYSHRLSEDQANRYNRLREPYFYRASKQIVSGEKDQLLASYKFDLQPASDDRPYFHHFFKWESFFEALKLRHQGGMPLIEWGYIILILTLVITALLSALLILLPLSIISRSKRTAYGRISRWRVLYYFFGIGVAFLFIEIAFIQKFIRFLHHPIYAISISLAGFLLFAGLGSYVSERLAQNRSHYRIAILSVLVIAFVSIGYLFLLEPLFEQLGHLDMVYKFVISTLLIAPLAFFMGMPFPLAISSLKQHSSNLIPWAWGINGYASVISAGSATLIAIDLGFTAVILVAALLYLSILVAFPVLADETKIHN</sequence>
<feature type="transmembrane region" description="Helical" evidence="2">
    <location>
        <begin position="193"/>
        <end position="214"/>
    </location>
</feature>
<feature type="transmembrane region" description="Helical" evidence="2">
    <location>
        <begin position="34"/>
        <end position="55"/>
    </location>
</feature>
<dbReference type="Proteomes" id="UP000094769">
    <property type="component" value="Unassembled WGS sequence"/>
</dbReference>
<feature type="transmembrane region" description="Helical" evidence="2">
    <location>
        <begin position="655"/>
        <end position="677"/>
    </location>
</feature>
<keyword evidence="4" id="KW-1185">Reference proteome</keyword>
<evidence type="ECO:0000256" key="2">
    <source>
        <dbReference type="SAM" id="Phobius"/>
    </source>
</evidence>
<protein>
    <submittedName>
        <fullName evidence="3">Spermidine synthase</fullName>
        <ecNumber evidence="3">2.5.1.16</ecNumber>
    </submittedName>
</protein>
<proteinExistence type="predicted"/>
<feature type="transmembrane region" description="Helical" evidence="2">
    <location>
        <begin position="67"/>
        <end position="87"/>
    </location>
</feature>
<keyword evidence="1" id="KW-0620">Polyamine biosynthesis</keyword>
<dbReference type="Gene3D" id="3.40.50.150">
    <property type="entry name" value="Vaccinia Virus protein VP39"/>
    <property type="match status" value="1"/>
</dbReference>
<feature type="transmembrane region" description="Helical" evidence="2">
    <location>
        <begin position="786"/>
        <end position="806"/>
    </location>
</feature>
<dbReference type="OrthoDB" id="8540330at2"/>
<feature type="transmembrane region" description="Helical" evidence="2">
    <location>
        <begin position="167"/>
        <end position="186"/>
    </location>
</feature>
<dbReference type="CDD" id="cd02440">
    <property type="entry name" value="AdoMet_MTases"/>
    <property type="match status" value="1"/>
</dbReference>
<organism evidence="3 4">
    <name type="scientific">Candidatus Thiodiazotropha endolucinida</name>
    <dbReference type="NCBI Taxonomy" id="1655433"/>
    <lineage>
        <taxon>Bacteria</taxon>
        <taxon>Pseudomonadati</taxon>
        <taxon>Pseudomonadota</taxon>
        <taxon>Gammaproteobacteria</taxon>
        <taxon>Chromatiales</taxon>
        <taxon>Sedimenticolaceae</taxon>
        <taxon>Candidatus Thiodiazotropha</taxon>
    </lineage>
</organism>
<feature type="transmembrane region" description="Helical" evidence="2">
    <location>
        <begin position="626"/>
        <end position="649"/>
    </location>
</feature>
<feature type="transmembrane region" description="Helical" evidence="2">
    <location>
        <begin position="139"/>
        <end position="161"/>
    </location>
</feature>